<dbReference type="HOGENOM" id="CLU_042387_0_0_7"/>
<dbReference type="GO" id="GO:0003676">
    <property type="term" value="F:nucleic acid binding"/>
    <property type="evidence" value="ECO:0007669"/>
    <property type="project" value="InterPro"/>
</dbReference>
<sequence length="361" mass="40493">MITTPEALEALIKRAQETNAVALDTEFVWEKTYYPKLGLIQLALSNEECFLIDPCALDDLSPLGELLADRSVVKIFHDAPQDLTILRTATGKDPKNIFDTRLAAGFAGFTSTLSLGALIELLLDIKLEKTETRTNWLKRPLNSKQTLYAMDDVRYLRAVRVLLLARVLPETLPWLEEELQRLDNPASYLGVTDEERYTKIKGAGGLEAQSLAILQELAAWREAEARHRNRPRGHIIKDTVLLSIARERLTSPDTLEQCEGISVKSVKTYGDTLIQLVNKGLQRPTEECPPLLSVPKLSTKEKKALTGLQDYITLKSDVSGIDPALLGNKSELLQCIRHSSTSTSRQKIGWRRRFLAEMESE</sequence>
<proteinExistence type="predicted"/>
<evidence type="ECO:0000256" key="2">
    <source>
        <dbReference type="ARBA" id="ARBA00022694"/>
    </source>
</evidence>
<dbReference type="SUPFAM" id="SSF53098">
    <property type="entry name" value="Ribonuclease H-like"/>
    <property type="match status" value="1"/>
</dbReference>
<dbReference type="GO" id="GO:0000166">
    <property type="term" value="F:nucleotide binding"/>
    <property type="evidence" value="ECO:0007669"/>
    <property type="project" value="InterPro"/>
</dbReference>
<evidence type="ECO:0000259" key="6">
    <source>
        <dbReference type="PROSITE" id="PS50967"/>
    </source>
</evidence>
<dbReference type="SUPFAM" id="SSF47819">
    <property type="entry name" value="HRDC-like"/>
    <property type="match status" value="1"/>
</dbReference>
<dbReference type="InterPro" id="IPR002562">
    <property type="entry name" value="3'-5'_exonuclease_dom"/>
</dbReference>
<gene>
    <name evidence="7" type="ordered locus">UWK_02553</name>
</gene>
<evidence type="ECO:0000256" key="1">
    <source>
        <dbReference type="ARBA" id="ARBA00022490"/>
    </source>
</evidence>
<dbReference type="InterPro" id="IPR002121">
    <property type="entry name" value="HRDC_dom"/>
</dbReference>
<evidence type="ECO:0000256" key="5">
    <source>
        <dbReference type="ARBA" id="ARBA00022839"/>
    </source>
</evidence>
<dbReference type="RefSeq" id="WP_015404775.1">
    <property type="nucleotide sequence ID" value="NC_020304.1"/>
</dbReference>
<dbReference type="Pfam" id="PF00570">
    <property type="entry name" value="HRDC"/>
    <property type="match status" value="1"/>
</dbReference>
<dbReference type="Gene3D" id="1.10.150.80">
    <property type="entry name" value="HRDC domain"/>
    <property type="match status" value="1"/>
</dbReference>
<dbReference type="KEGG" id="dsf:UWK_02553"/>
<name>M1NHL2_DESSD</name>
<dbReference type="InterPro" id="IPR012337">
    <property type="entry name" value="RNaseH-like_sf"/>
</dbReference>
<dbReference type="Pfam" id="PF01612">
    <property type="entry name" value="DNA_pol_A_exo1"/>
    <property type="match status" value="1"/>
</dbReference>
<dbReference type="EMBL" id="CP003985">
    <property type="protein sequence ID" value="AGF79089.1"/>
    <property type="molecule type" value="Genomic_DNA"/>
</dbReference>
<dbReference type="AlphaFoldDB" id="M1NHL2"/>
<keyword evidence="4" id="KW-0378">Hydrolase</keyword>
<accession>M1NHL2</accession>
<keyword evidence="8" id="KW-1185">Reference proteome</keyword>
<dbReference type="GO" id="GO:0008408">
    <property type="term" value="F:3'-5' exonuclease activity"/>
    <property type="evidence" value="ECO:0007669"/>
    <property type="project" value="InterPro"/>
</dbReference>
<dbReference type="InterPro" id="IPR051086">
    <property type="entry name" value="RNase_D-like"/>
</dbReference>
<dbReference type="PATRIC" id="fig|1167006.5.peg.2768"/>
<dbReference type="InterPro" id="IPR044876">
    <property type="entry name" value="HRDC_dom_sf"/>
</dbReference>
<keyword evidence="5" id="KW-0269">Exonuclease</keyword>
<feature type="domain" description="HRDC" evidence="6">
    <location>
        <begin position="207"/>
        <end position="287"/>
    </location>
</feature>
<dbReference type="PANTHER" id="PTHR47649:SF1">
    <property type="entry name" value="RIBONUCLEASE D"/>
    <property type="match status" value="1"/>
</dbReference>
<dbReference type="InterPro" id="IPR010997">
    <property type="entry name" value="HRDC-like_sf"/>
</dbReference>
<dbReference type="Proteomes" id="UP000011721">
    <property type="component" value="Chromosome"/>
</dbReference>
<evidence type="ECO:0000256" key="4">
    <source>
        <dbReference type="ARBA" id="ARBA00022801"/>
    </source>
</evidence>
<evidence type="ECO:0000256" key="3">
    <source>
        <dbReference type="ARBA" id="ARBA00022722"/>
    </source>
</evidence>
<dbReference type="GO" id="GO:0008033">
    <property type="term" value="P:tRNA processing"/>
    <property type="evidence" value="ECO:0007669"/>
    <property type="project" value="UniProtKB-KW"/>
</dbReference>
<dbReference type="STRING" id="1167006.UWK_02553"/>
<reference evidence="8" key="1">
    <citation type="journal article" date="2013" name="Stand. Genomic Sci.">
        <title>Complete genome sequence of Desulfocapsa sulfexigens, a marine deltaproteobacterium specialized in disproportionating inorganic sulfur compounds.</title>
        <authorList>
            <person name="Finster K.W."/>
            <person name="Kjeldsen K.U."/>
            <person name="Kube M."/>
            <person name="Reinhardt R."/>
            <person name="Mussmann M."/>
            <person name="Amann R."/>
            <person name="Schreiber L."/>
        </authorList>
    </citation>
    <scope>NUCLEOTIDE SEQUENCE [LARGE SCALE GENOMIC DNA]</scope>
    <source>
        <strain evidence="8">DSM 10523 / SB164P1</strain>
    </source>
</reference>
<dbReference type="Gene3D" id="3.30.420.10">
    <property type="entry name" value="Ribonuclease H-like superfamily/Ribonuclease H"/>
    <property type="match status" value="1"/>
</dbReference>
<evidence type="ECO:0000313" key="7">
    <source>
        <dbReference type="EMBL" id="AGF79089.1"/>
    </source>
</evidence>
<dbReference type="InterPro" id="IPR006292">
    <property type="entry name" value="RNase_D"/>
</dbReference>
<dbReference type="CDD" id="cd06142">
    <property type="entry name" value="RNaseD_exo"/>
    <property type="match status" value="1"/>
</dbReference>
<dbReference type="eggNOG" id="COG0349">
    <property type="taxonomic scope" value="Bacteria"/>
</dbReference>
<dbReference type="GO" id="GO:0033890">
    <property type="term" value="F:ribonuclease D activity"/>
    <property type="evidence" value="ECO:0007669"/>
    <property type="project" value="InterPro"/>
</dbReference>
<dbReference type="PROSITE" id="PS50967">
    <property type="entry name" value="HRDC"/>
    <property type="match status" value="1"/>
</dbReference>
<dbReference type="NCBIfam" id="TIGR01388">
    <property type="entry name" value="rnd"/>
    <property type="match status" value="1"/>
</dbReference>
<dbReference type="SMART" id="SM00341">
    <property type="entry name" value="HRDC"/>
    <property type="match status" value="1"/>
</dbReference>
<keyword evidence="1" id="KW-0963">Cytoplasm</keyword>
<dbReference type="InterPro" id="IPR036397">
    <property type="entry name" value="RNaseH_sf"/>
</dbReference>
<keyword evidence="3" id="KW-0540">Nuclease</keyword>
<keyword evidence="2" id="KW-0819">tRNA processing</keyword>
<evidence type="ECO:0000313" key="8">
    <source>
        <dbReference type="Proteomes" id="UP000011721"/>
    </source>
</evidence>
<protein>
    <submittedName>
        <fullName evidence="7">Ribonuclease D</fullName>
    </submittedName>
</protein>
<organism evidence="7 8">
    <name type="scientific">Desulfocapsa sulfexigens (strain DSM 10523 / SB164P1)</name>
    <dbReference type="NCBI Taxonomy" id="1167006"/>
    <lineage>
        <taxon>Bacteria</taxon>
        <taxon>Pseudomonadati</taxon>
        <taxon>Thermodesulfobacteriota</taxon>
        <taxon>Desulfobulbia</taxon>
        <taxon>Desulfobulbales</taxon>
        <taxon>Desulfocapsaceae</taxon>
        <taxon>Desulfocapsa</taxon>
    </lineage>
</organism>
<dbReference type="SMART" id="SM00474">
    <property type="entry name" value="35EXOc"/>
    <property type="match status" value="1"/>
</dbReference>
<dbReference type="PANTHER" id="PTHR47649">
    <property type="entry name" value="RIBONUCLEASE D"/>
    <property type="match status" value="1"/>
</dbReference>